<sequence length="732" mass="84953">MKIWYLTSEYPPDFGGGISMYIEQVATSFSKKGHDVTVIVRDSHQYAIEYPNKSLRIYRFQHMLGEQYQCLGYWAALSYQYAEETLDLIDKDGNSPDIIEVQDYNAVGYYLLQRKYLKDLRLENTKIVVHLHTPTFELARINQLPRYEFPTHWTGQMEKFCINAADAVVTQSEFLKQKIQPYAPLKEIEVISLPFNTDSQPIWKPEHEHTTDLLYLGRTEYRKGVVQLLKGMERLWLQGKNYKLTLLGGDTYFSPRAVKLGEWLKKKYGRWIQNGLLVFKDSVKPSQLNEELKNARIAVIPSLYENYPYNCIISMNSGTPVLVSISGGQAEMVSEHGKNGYIFDWDVNNDFESKALELLEKENAELQIIGQHGYERIKLLCNIESNYQKRHEFYTRVLEKENIKLYPVSQSIPLKSETVKKVESKKGLLSIVIPFYNLGDYLLETLDSALKITYEDFEIIIVNDGSTDEKSKQVLNEIEKMNNPKIKIMNIENGGLANARNVGAMHSNGEYIAFLDADDLIKHTFYEKAIDLLDSYSNISFVYSWVEYFGARTGIWPTFNTEFPYFLGMNMLTAFVVVRRQDFITFGLNRTVMEYGLEDYEGWIGMCENGCSGISIPEPLVQYRVRPESMSRQFNRDMIVYLLDQLSLHHPKLYREHGLEIYNLLVANGPGYLWNNPTFEHPPVEYTNNQQSVSDVQQNNVIKYELMRVANSKWGSRLIKVFLKLKLNKMFK</sequence>
<dbReference type="Pfam" id="PF13439">
    <property type="entry name" value="Glyco_transf_4"/>
    <property type="match status" value="1"/>
</dbReference>
<dbReference type="RefSeq" id="WP_119792467.1">
    <property type="nucleotide sequence ID" value="NZ_QYZD01000005.1"/>
</dbReference>
<dbReference type="PANTHER" id="PTHR43685">
    <property type="entry name" value="GLYCOSYLTRANSFERASE"/>
    <property type="match status" value="1"/>
</dbReference>
<feature type="domain" description="Glycosyltransferase 2-like" evidence="2">
    <location>
        <begin position="430"/>
        <end position="573"/>
    </location>
</feature>
<comment type="caution">
    <text evidence="4">The sequence shown here is derived from an EMBL/GenBank/DDBJ whole genome shotgun (WGS) entry which is preliminary data.</text>
</comment>
<feature type="domain" description="Glycosyl transferase family 1" evidence="1">
    <location>
        <begin position="208"/>
        <end position="371"/>
    </location>
</feature>
<dbReference type="CDD" id="cd00761">
    <property type="entry name" value="Glyco_tranf_GTA_type"/>
    <property type="match status" value="1"/>
</dbReference>
<dbReference type="InterPro" id="IPR050834">
    <property type="entry name" value="Glycosyltransf_2"/>
</dbReference>
<protein>
    <submittedName>
        <fullName evidence="4">Glycosyltransferase</fullName>
    </submittedName>
</protein>
<dbReference type="GO" id="GO:0016757">
    <property type="term" value="F:glycosyltransferase activity"/>
    <property type="evidence" value="ECO:0007669"/>
    <property type="project" value="InterPro"/>
</dbReference>
<feature type="domain" description="Glycosyltransferase subfamily 4-like N-terminal" evidence="3">
    <location>
        <begin position="16"/>
        <end position="198"/>
    </location>
</feature>
<proteinExistence type="predicted"/>
<keyword evidence="4" id="KW-0808">Transferase</keyword>
<dbReference type="InterPro" id="IPR028098">
    <property type="entry name" value="Glyco_trans_4-like_N"/>
</dbReference>
<dbReference type="InterPro" id="IPR001173">
    <property type="entry name" value="Glyco_trans_2-like"/>
</dbReference>
<organism evidence="4 5">
    <name type="scientific">Paenibacillus thiaminolyticus</name>
    <name type="common">Bacillus thiaminolyticus</name>
    <dbReference type="NCBI Taxonomy" id="49283"/>
    <lineage>
        <taxon>Bacteria</taxon>
        <taxon>Bacillati</taxon>
        <taxon>Bacillota</taxon>
        <taxon>Bacilli</taxon>
        <taxon>Bacillales</taxon>
        <taxon>Paenibacillaceae</taxon>
        <taxon>Paenibacillus</taxon>
    </lineage>
</organism>
<accession>A0A3A3H5C9</accession>
<dbReference type="EMBL" id="QYZD01000005">
    <property type="protein sequence ID" value="RJG24775.1"/>
    <property type="molecule type" value="Genomic_DNA"/>
</dbReference>
<evidence type="ECO:0000259" key="2">
    <source>
        <dbReference type="Pfam" id="PF00535"/>
    </source>
</evidence>
<dbReference type="InterPro" id="IPR029044">
    <property type="entry name" value="Nucleotide-diphossugar_trans"/>
</dbReference>
<evidence type="ECO:0000313" key="4">
    <source>
        <dbReference type="EMBL" id="RJG24775.1"/>
    </source>
</evidence>
<gene>
    <name evidence="4" type="ORF">DQX05_07960</name>
</gene>
<dbReference type="SUPFAM" id="SSF53756">
    <property type="entry name" value="UDP-Glycosyltransferase/glycogen phosphorylase"/>
    <property type="match status" value="1"/>
</dbReference>
<dbReference type="Pfam" id="PF00535">
    <property type="entry name" value="Glycos_transf_2"/>
    <property type="match status" value="1"/>
</dbReference>
<dbReference type="PANTHER" id="PTHR43685:SF2">
    <property type="entry name" value="GLYCOSYLTRANSFERASE 2-LIKE DOMAIN-CONTAINING PROTEIN"/>
    <property type="match status" value="1"/>
</dbReference>
<name>A0A3A3H5C9_PANTH</name>
<dbReference type="OrthoDB" id="396512at2"/>
<dbReference type="Gene3D" id="3.90.550.10">
    <property type="entry name" value="Spore Coat Polysaccharide Biosynthesis Protein SpsA, Chain A"/>
    <property type="match status" value="1"/>
</dbReference>
<evidence type="ECO:0000259" key="1">
    <source>
        <dbReference type="Pfam" id="PF00534"/>
    </source>
</evidence>
<evidence type="ECO:0000313" key="5">
    <source>
        <dbReference type="Proteomes" id="UP000266177"/>
    </source>
</evidence>
<dbReference type="SUPFAM" id="SSF53448">
    <property type="entry name" value="Nucleotide-diphospho-sugar transferases"/>
    <property type="match status" value="1"/>
</dbReference>
<dbReference type="CDD" id="cd03801">
    <property type="entry name" value="GT4_PimA-like"/>
    <property type="match status" value="1"/>
</dbReference>
<dbReference type="InterPro" id="IPR001296">
    <property type="entry name" value="Glyco_trans_1"/>
</dbReference>
<dbReference type="Proteomes" id="UP000266177">
    <property type="component" value="Unassembled WGS sequence"/>
</dbReference>
<dbReference type="Pfam" id="PF00534">
    <property type="entry name" value="Glycos_transf_1"/>
    <property type="match status" value="1"/>
</dbReference>
<dbReference type="AlphaFoldDB" id="A0A3A3H5C9"/>
<dbReference type="Gene3D" id="3.40.50.2000">
    <property type="entry name" value="Glycogen Phosphorylase B"/>
    <property type="match status" value="2"/>
</dbReference>
<evidence type="ECO:0000259" key="3">
    <source>
        <dbReference type="Pfam" id="PF13439"/>
    </source>
</evidence>
<reference evidence="4 5" key="1">
    <citation type="submission" date="2018-09" db="EMBL/GenBank/DDBJ databases">
        <title>Paenibacillus SK2017-BO5.</title>
        <authorList>
            <person name="Piskunova J.V."/>
            <person name="Dubiley S.A."/>
            <person name="Severinov K.V."/>
        </authorList>
    </citation>
    <scope>NUCLEOTIDE SEQUENCE [LARGE SCALE GENOMIC DNA]</scope>
    <source>
        <strain evidence="4 5">BO5</strain>
    </source>
</reference>